<protein>
    <submittedName>
        <fullName evidence="2">RGA3</fullName>
    </submittedName>
</protein>
<name>A7UAP6_LOLPR</name>
<proteinExistence type="predicted"/>
<organism evidence="2">
    <name type="scientific">Lolium perenne</name>
    <name type="common">Perennial ryegrass</name>
    <dbReference type="NCBI Taxonomy" id="4522"/>
    <lineage>
        <taxon>Eukaryota</taxon>
        <taxon>Viridiplantae</taxon>
        <taxon>Streptophyta</taxon>
        <taxon>Embryophyta</taxon>
        <taxon>Tracheophyta</taxon>
        <taxon>Spermatophyta</taxon>
        <taxon>Magnoliopsida</taxon>
        <taxon>Liliopsida</taxon>
        <taxon>Poales</taxon>
        <taxon>Poaceae</taxon>
        <taxon>BOP clade</taxon>
        <taxon>Pooideae</taxon>
        <taxon>Poodae</taxon>
        <taxon>Poeae</taxon>
        <taxon>Poeae Chloroplast Group 2 (Poeae type)</taxon>
        <taxon>Loliodinae</taxon>
        <taxon>Loliinae</taxon>
        <taxon>Lolium</taxon>
    </lineage>
</organism>
<evidence type="ECO:0000313" key="2">
    <source>
        <dbReference type="EMBL" id="ABS88265.1"/>
    </source>
</evidence>
<dbReference type="InterPro" id="IPR002182">
    <property type="entry name" value="NB-ARC"/>
</dbReference>
<sequence length="110" mass="12123">GKRFLLVLDDIWCDEDGNQQKLENLLPPLNCGKKGSMILATSRNKDAFSDLGPGVAVSRNIFPISDLDGDVFLELFMYYALDITVPDDSELMELECIGAKIAPKLKGSPF</sequence>
<feature type="domain" description="NB-ARC" evidence="1">
    <location>
        <begin position="2"/>
        <end position="47"/>
    </location>
</feature>
<dbReference type="AlphaFoldDB" id="A7UAP6"/>
<dbReference type="PANTHER" id="PTHR36766:SF64">
    <property type="entry name" value="OS12G0206100 PROTEIN"/>
    <property type="match status" value="1"/>
</dbReference>
<dbReference type="Pfam" id="PF00931">
    <property type="entry name" value="NB-ARC"/>
    <property type="match status" value="1"/>
</dbReference>
<dbReference type="EMBL" id="EU036665">
    <property type="protein sequence ID" value="ABS88265.1"/>
    <property type="molecule type" value="Genomic_DNA"/>
</dbReference>
<dbReference type="PANTHER" id="PTHR36766">
    <property type="entry name" value="PLANT BROAD-SPECTRUM MILDEW RESISTANCE PROTEIN RPW8"/>
    <property type="match status" value="1"/>
</dbReference>
<reference evidence="2" key="1">
    <citation type="journal article" date="2008" name="Plant Breed.">
        <title>Mapping of QTL for resistance to powdery mildew and resistance gene analogues in perennial ryegrass.</title>
        <authorList>
            <person name="Schejbel B."/>
            <person name="Jensen L.B."/>
            <person name="Asp T."/>
            <person name="Xing Y."/>
            <person name="Luebberstedt T."/>
        </authorList>
    </citation>
    <scope>NUCLEOTIDE SEQUENCE</scope>
</reference>
<dbReference type="Gene3D" id="3.40.50.300">
    <property type="entry name" value="P-loop containing nucleotide triphosphate hydrolases"/>
    <property type="match status" value="1"/>
</dbReference>
<dbReference type="SMR" id="A7UAP6"/>
<evidence type="ECO:0000259" key="1">
    <source>
        <dbReference type="Pfam" id="PF00931"/>
    </source>
</evidence>
<dbReference type="GO" id="GO:0043531">
    <property type="term" value="F:ADP binding"/>
    <property type="evidence" value="ECO:0007669"/>
    <property type="project" value="InterPro"/>
</dbReference>
<feature type="non-terminal residue" evidence="2">
    <location>
        <position position="1"/>
    </location>
</feature>
<dbReference type="InterPro" id="IPR027417">
    <property type="entry name" value="P-loop_NTPase"/>
</dbReference>
<dbReference type="SUPFAM" id="SSF52540">
    <property type="entry name" value="P-loop containing nucleoside triphosphate hydrolases"/>
    <property type="match status" value="1"/>
</dbReference>
<accession>A7UAP6</accession>
<feature type="non-terminal residue" evidence="2">
    <location>
        <position position="110"/>
    </location>
</feature>